<keyword evidence="7" id="KW-1185">Reference proteome</keyword>
<evidence type="ECO:0000313" key="6">
    <source>
        <dbReference type="EMBL" id="MDP9792710.1"/>
    </source>
</evidence>
<dbReference type="Pfam" id="PF01580">
    <property type="entry name" value="FtsK_SpoIIIE"/>
    <property type="match status" value="2"/>
</dbReference>
<dbReference type="InterPro" id="IPR002543">
    <property type="entry name" value="FtsK_dom"/>
</dbReference>
<feature type="binding site" evidence="3">
    <location>
        <begin position="967"/>
        <end position="974"/>
    </location>
    <ligand>
        <name>ATP</name>
        <dbReference type="ChEBI" id="CHEBI:30616"/>
    </ligand>
</feature>
<evidence type="ECO:0000256" key="2">
    <source>
        <dbReference type="ARBA" id="ARBA00022840"/>
    </source>
</evidence>
<evidence type="ECO:0000256" key="4">
    <source>
        <dbReference type="SAM" id="Phobius"/>
    </source>
</evidence>
<name>A0ABT9MMP7_9ACTN</name>
<keyword evidence="4" id="KW-0812">Transmembrane</keyword>
<keyword evidence="4" id="KW-0472">Membrane</keyword>
<keyword evidence="4" id="KW-1133">Transmembrane helix</keyword>
<dbReference type="SUPFAM" id="SSF52540">
    <property type="entry name" value="P-loop containing nucleoside triphosphate hydrolases"/>
    <property type="match status" value="3"/>
</dbReference>
<dbReference type="Proteomes" id="UP001240984">
    <property type="component" value="Unassembled WGS sequence"/>
</dbReference>
<keyword evidence="2 3" id="KW-0067">ATP-binding</keyword>
<organism evidence="6 7">
    <name type="scientific">Catenuloplanes nepalensis</name>
    <dbReference type="NCBI Taxonomy" id="587533"/>
    <lineage>
        <taxon>Bacteria</taxon>
        <taxon>Bacillati</taxon>
        <taxon>Actinomycetota</taxon>
        <taxon>Actinomycetes</taxon>
        <taxon>Micromonosporales</taxon>
        <taxon>Micromonosporaceae</taxon>
        <taxon>Catenuloplanes</taxon>
    </lineage>
</organism>
<evidence type="ECO:0000256" key="3">
    <source>
        <dbReference type="PROSITE-ProRule" id="PRU00289"/>
    </source>
</evidence>
<keyword evidence="1 3" id="KW-0547">Nucleotide-binding</keyword>
<evidence type="ECO:0000313" key="7">
    <source>
        <dbReference type="Proteomes" id="UP001240984"/>
    </source>
</evidence>
<gene>
    <name evidence="6" type="ORF">J2S43_001222</name>
</gene>
<dbReference type="InterPro" id="IPR027417">
    <property type="entry name" value="P-loop_NTPase"/>
</dbReference>
<dbReference type="CDD" id="cd01127">
    <property type="entry name" value="TrwB_TraG_TraD_VirD4"/>
    <property type="match status" value="1"/>
</dbReference>
<sequence length="1433" mass="152062">MRINVSVATAGRPEPARVVVDADPHASVGSLTERLHGMLGAQPGDALFVGERPVPPERSLAEAGLDDGAALGLGTPATGAPEPGDAVELRIVGGPGAGRAYRLRPGQYRLGSGPAARIRLAAPAPEIGPDVLVRADRRVFVLGDPDAAGSRVGAGTDGDEWPAGGQLVVGANLLELATELPRRAPLTRADGELAWEFNRPPRFVPTPSGGRFRLPAEPRKPERNPIPFATLLLAPAGAALIGILATGSWRFVFIALLSPVAALLTLFGSRKRGRVSFAEQVARYQETLARVRADADAAVLEEEKLRRHGYPDPAMLARIAMQPTERLWERRRADPDFLELRAGTADVPSGVTVEDPAQDEHRRSTTPMLDEVPVPLPVARRGVVGLAGPGAPWQATWLVAQAAVLHSPADVRVCVLTDRDAETRWSWLRWLPHAKAEGDNSYAMIGSSTESVSRRIAELNVLLAARAEALAARQDLSDEPAYLVVLDGARRLRSLPGVVPLLRDGPAAGIFAVCVEPEERLLPEECRAVLHSDGSTGTLRSGSDAEVTGLRVDQPETRWYEEVARGLAPLRATGRSDDAVLPAASRLLDVLGLEPPSPEKVRTGWNLRPRSTQAVLGIGLDGEFAVDLVRDGPHALIAGTTGAGKSELLQTLVATLAVANRPDEMTFVLVDYKGGSAFAECEQLPHTVGMVTDLDTHLVERALTSLGAELRRREHMLAAHGAPDIVVYHDRRSRNASLPPLPRLVIVIDEFASMVRELPTFVTGLVNIAQRGRSLGIHLVLATQRPSGAVTPDIRANTNLRIALRTTDPSESRDIIDAPDAGELSPRTPGRAFARLSYSALLPFQAGRIGGPRPSSTVDSRAPSLDVAEISWAQLAEPPVRAATGGKRPSQDPETDLKVLVRAIRQAAADAGIDAQPSPWLPALPAVVQVSELDDPLAYGIVDLPADQRREPLRLDLDRAGHLYVLGSARSGRSQVLRTLAGVLAQAHSAAGLHLYGIDCGNGALLPMTGLPHCGAVVDRQQTERLDRMLDWFGAELTRRQARLGESGAADLAELRAALPEDERPPHIVLMLDRFEVYEREFVTFDNGRYMERLVRLLRDGAAAGVHLIVAGDKSLGAGRYAGATEDKLVLRLNDRADYSSVGVDRKAVPPEQEPGRAIRHADTAEAQVAVLGPELSGAGQAAALTAIAQTLAAPPAGRGPRRFGVLPDTLTFAEALARQPAGLKPLQAIIGVGGDELAALGPDLGDTPTFLIGGPPRSGRSTALLTIARSLLTGGTGVVVVAPRRSPLRELAGEPGVIGVIDDSAVPRADFQALLTQVTQETGAILIDDAELMAQSNIDPELLMLTRGAAGNGWGVVAAGNAESLTTTLAGWLAQARRNRTGMLLSPQSMADGEVIGVRLPRGIVGRPPQPGRGHLHLGDGSLTAVQVPRTT</sequence>
<comment type="caution">
    <text evidence="6">The sequence shown here is derived from an EMBL/GenBank/DDBJ whole genome shotgun (WGS) entry which is preliminary data.</text>
</comment>
<feature type="binding site" evidence="3">
    <location>
        <begin position="639"/>
        <end position="646"/>
    </location>
    <ligand>
        <name>ATP</name>
        <dbReference type="ChEBI" id="CHEBI:30616"/>
    </ligand>
</feature>
<feature type="transmembrane region" description="Helical" evidence="4">
    <location>
        <begin position="226"/>
        <end position="245"/>
    </location>
</feature>
<dbReference type="EMBL" id="JAUSRA010000001">
    <property type="protein sequence ID" value="MDP9792710.1"/>
    <property type="molecule type" value="Genomic_DNA"/>
</dbReference>
<accession>A0ABT9MMP7</accession>
<proteinExistence type="predicted"/>
<protein>
    <submittedName>
        <fullName evidence="6">S-DNA-T family DNA segregation ATPase FtsK/SpoIIIE</fullName>
    </submittedName>
</protein>
<dbReference type="Gene3D" id="3.40.50.300">
    <property type="entry name" value="P-loop containing nucleotide triphosphate hydrolases"/>
    <property type="match status" value="4"/>
</dbReference>
<dbReference type="PROSITE" id="PS50901">
    <property type="entry name" value="FTSK"/>
    <property type="match status" value="2"/>
</dbReference>
<dbReference type="InterPro" id="IPR050206">
    <property type="entry name" value="FtsK/SpoIIIE/SftA"/>
</dbReference>
<evidence type="ECO:0000259" key="5">
    <source>
        <dbReference type="PROSITE" id="PS50901"/>
    </source>
</evidence>
<dbReference type="InterPro" id="IPR003593">
    <property type="entry name" value="AAA+_ATPase"/>
</dbReference>
<dbReference type="RefSeq" id="WP_306827584.1">
    <property type="nucleotide sequence ID" value="NZ_JAUSRA010000001.1"/>
</dbReference>
<reference evidence="6 7" key="1">
    <citation type="submission" date="2023-07" db="EMBL/GenBank/DDBJ databases">
        <title>Sequencing the genomes of 1000 actinobacteria strains.</title>
        <authorList>
            <person name="Klenk H.-P."/>
        </authorList>
    </citation>
    <scope>NUCLEOTIDE SEQUENCE [LARGE SCALE GENOMIC DNA]</scope>
    <source>
        <strain evidence="6 7">DSM 44710</strain>
    </source>
</reference>
<evidence type="ECO:0000256" key="1">
    <source>
        <dbReference type="ARBA" id="ARBA00022741"/>
    </source>
</evidence>
<feature type="domain" description="FtsK" evidence="5">
    <location>
        <begin position="621"/>
        <end position="813"/>
    </location>
</feature>
<dbReference type="SMART" id="SM00382">
    <property type="entry name" value="AAA"/>
    <property type="match status" value="3"/>
</dbReference>
<dbReference type="PANTHER" id="PTHR22683:SF1">
    <property type="entry name" value="TYPE VII SECRETION SYSTEM PROTEIN ESSC"/>
    <property type="match status" value="1"/>
</dbReference>
<dbReference type="PANTHER" id="PTHR22683">
    <property type="entry name" value="SPORULATION PROTEIN RELATED"/>
    <property type="match status" value="1"/>
</dbReference>
<feature type="domain" description="FtsK" evidence="5">
    <location>
        <begin position="950"/>
        <end position="1144"/>
    </location>
</feature>
<feature type="transmembrane region" description="Helical" evidence="4">
    <location>
        <begin position="251"/>
        <end position="268"/>
    </location>
</feature>